<accession>A0ABV7YR51</accession>
<comment type="caution">
    <text evidence="2">The sequence shown here is derived from an EMBL/GenBank/DDBJ whole genome shotgun (WGS) entry which is preliminary data.</text>
</comment>
<dbReference type="RefSeq" id="WP_379834248.1">
    <property type="nucleotide sequence ID" value="NZ_JBHRYQ010000001.1"/>
</dbReference>
<feature type="compositionally biased region" description="Acidic residues" evidence="1">
    <location>
        <begin position="139"/>
        <end position="152"/>
    </location>
</feature>
<evidence type="ECO:0000313" key="3">
    <source>
        <dbReference type="Proteomes" id="UP001595616"/>
    </source>
</evidence>
<sequence>MKTKAELEKEILTITMKMHSEYPELSKYINEIPIDTTAGNGDLVNTQNLRQYLNSLQEIMLEYAKTHEAEPDESEEFPGYKAYPPSEDIYARGTKEMDINPEDISKKKVADLKKKNTEELRFEDGRLGADLDVHGADLDDAQEDIGSEDEENNYYSIGGDNHNDLDED</sequence>
<dbReference type="EMBL" id="JBHRYQ010000001">
    <property type="protein sequence ID" value="MFC3809336.1"/>
    <property type="molecule type" value="Genomic_DNA"/>
</dbReference>
<evidence type="ECO:0000256" key="1">
    <source>
        <dbReference type="SAM" id="MobiDB-lite"/>
    </source>
</evidence>
<reference evidence="3" key="1">
    <citation type="journal article" date="2019" name="Int. J. Syst. Evol. Microbiol.">
        <title>The Global Catalogue of Microorganisms (GCM) 10K type strain sequencing project: providing services to taxonomists for standard genome sequencing and annotation.</title>
        <authorList>
            <consortium name="The Broad Institute Genomics Platform"/>
            <consortium name="The Broad Institute Genome Sequencing Center for Infectious Disease"/>
            <person name="Wu L."/>
            <person name="Ma J."/>
        </authorList>
    </citation>
    <scope>NUCLEOTIDE SEQUENCE [LARGE SCALE GENOMIC DNA]</scope>
    <source>
        <strain evidence="3">CECT 7956</strain>
    </source>
</reference>
<gene>
    <name evidence="2" type="ORF">ACFOOI_01600</name>
</gene>
<proteinExistence type="predicted"/>
<feature type="region of interest" description="Disordered" evidence="1">
    <location>
        <begin position="139"/>
        <end position="168"/>
    </location>
</feature>
<dbReference type="Proteomes" id="UP001595616">
    <property type="component" value="Unassembled WGS sequence"/>
</dbReference>
<keyword evidence="3" id="KW-1185">Reference proteome</keyword>
<evidence type="ECO:0000313" key="2">
    <source>
        <dbReference type="EMBL" id="MFC3809336.1"/>
    </source>
</evidence>
<protein>
    <submittedName>
        <fullName evidence="2">Uncharacterized protein</fullName>
    </submittedName>
</protein>
<organism evidence="2 3">
    <name type="scientific">Lacihabitans lacunae</name>
    <dbReference type="NCBI Taxonomy" id="1028214"/>
    <lineage>
        <taxon>Bacteria</taxon>
        <taxon>Pseudomonadati</taxon>
        <taxon>Bacteroidota</taxon>
        <taxon>Cytophagia</taxon>
        <taxon>Cytophagales</taxon>
        <taxon>Leadbetterellaceae</taxon>
        <taxon>Lacihabitans</taxon>
    </lineage>
</organism>
<name>A0ABV7YR51_9BACT</name>